<dbReference type="VEuPathDB" id="TrichDB:TRFO_31837"/>
<dbReference type="SUPFAM" id="SSF48371">
    <property type="entry name" value="ARM repeat"/>
    <property type="match status" value="1"/>
</dbReference>
<dbReference type="Proteomes" id="UP000179807">
    <property type="component" value="Unassembled WGS sequence"/>
</dbReference>
<dbReference type="GO" id="GO:0031267">
    <property type="term" value="F:small GTPase binding"/>
    <property type="evidence" value="ECO:0007669"/>
    <property type="project" value="InterPro"/>
</dbReference>
<evidence type="ECO:0000256" key="1">
    <source>
        <dbReference type="ARBA" id="ARBA00004496"/>
    </source>
</evidence>
<dbReference type="GeneID" id="94842863"/>
<dbReference type="OrthoDB" id="10263328at2759"/>
<keyword evidence="3" id="KW-0963">Cytoplasm</keyword>
<keyword evidence="2" id="KW-0813">Transport</keyword>
<gene>
    <name evidence="7" type="ORF">TRFO_31837</name>
</gene>
<keyword evidence="5" id="KW-0653">Protein transport</keyword>
<evidence type="ECO:0000256" key="5">
    <source>
        <dbReference type="ARBA" id="ARBA00022927"/>
    </source>
</evidence>
<comment type="subcellular location">
    <subcellularLocation>
        <location evidence="1">Cytoplasm</location>
    </subcellularLocation>
</comment>
<evidence type="ECO:0000259" key="6">
    <source>
        <dbReference type="PROSITE" id="PS50166"/>
    </source>
</evidence>
<sequence length="883" mass="101011">MIVKETFSLKIISQSIISNSHTMADLDLSQHIAYLINTLSQEEGKRNEANEYLMNLLQNETPTLVQYSCHVVMSDKTPISAVQLSFILLHKSTDFIISEWFRIDPKHRDFIKQAIVRGLFFDDLMIRNVASVVFSRVAKTDITCGFNYEIFNVVTQPIFEKDYEMPCKVGCVFAMSELIANNVVSPKTPNYNLALTLYYQFLIFILQNHEQLQNERKLLLEKYIIILPFFKPCLKNVENRMRILNELQSLFEVNDNVLSDTLFKFLAMIFRTCYSFPDFPKENMGKIFEYTAKALESENNPELIVSALYFWINVAQFENRLIIQKRNDFRLGKESDIIIHNIIAEVTKALIPPLVQIMITNSKDEPVNELNGEINVCAVVAECLKQFGKLTLDVFNFIATNFESMRTHQNWQVRHTSLILLYCITSSSNYFDQLNFLGQNILNITSMVNDNAYIVKDAALWITDVIFSTYKEIGTDDKFIEIVQSIIANGPVAPSILAIRICDLVRSIGELYRDLCDQSVLFSSMYEGLIDVLFTIFDRSDAVESLLGNHCTEAISSMIRSSPVTYEQFIINILGKTVEKIRNELQSFNITMNSVHLQTKLQLYCIIIWSIAKRLGPAIEPYSEPVLQMLFHILQMKSVICQEDGLIALSALINALGEKIFPQAPQIIQIFKLSQESGSKEIIKTSAAVIHCMFKSLGHLMKNDEVNQEIVRIFIAQLQNENLDISAKVEILFAFAEMIRVLKDAVAPAFDIFVGQLLIFQNSIASYDPDNTILIFESLLKGYSSLIEASKNNDYINLIVRNYRKSITPLFEKMCKYTEYFTPMLNRAILDYLRIALNAIAPRVNHQLNKRCVTSIVEQIASSDENTELSFKASIILKEIKNC</sequence>
<proteinExistence type="predicted"/>
<keyword evidence="8" id="KW-1185">Reference proteome</keyword>
<dbReference type="InterPro" id="IPR011989">
    <property type="entry name" value="ARM-like"/>
</dbReference>
<keyword evidence="4" id="KW-0677">Repeat</keyword>
<dbReference type="PROSITE" id="PS50166">
    <property type="entry name" value="IMPORTIN_B_NT"/>
    <property type="match status" value="1"/>
</dbReference>
<dbReference type="InterPro" id="IPR016024">
    <property type="entry name" value="ARM-type_fold"/>
</dbReference>
<dbReference type="RefSeq" id="XP_068354534.1">
    <property type="nucleotide sequence ID" value="XM_068508159.1"/>
</dbReference>
<dbReference type="EMBL" id="MLAK01000914">
    <property type="protein sequence ID" value="OHT01398.1"/>
    <property type="molecule type" value="Genomic_DNA"/>
</dbReference>
<comment type="caution">
    <text evidence="7">The sequence shown here is derived from an EMBL/GenBank/DDBJ whole genome shotgun (WGS) entry which is preliminary data.</text>
</comment>
<evidence type="ECO:0000256" key="2">
    <source>
        <dbReference type="ARBA" id="ARBA00022448"/>
    </source>
</evidence>
<dbReference type="GO" id="GO:0005737">
    <property type="term" value="C:cytoplasm"/>
    <property type="evidence" value="ECO:0007669"/>
    <property type="project" value="UniProtKB-SubCell"/>
</dbReference>
<dbReference type="Gene3D" id="1.25.10.10">
    <property type="entry name" value="Leucine-rich Repeat Variant"/>
    <property type="match status" value="1"/>
</dbReference>
<evidence type="ECO:0000256" key="4">
    <source>
        <dbReference type="ARBA" id="ARBA00022737"/>
    </source>
</evidence>
<evidence type="ECO:0000313" key="7">
    <source>
        <dbReference type="EMBL" id="OHT01398.1"/>
    </source>
</evidence>
<dbReference type="PANTHER" id="PTHR10527">
    <property type="entry name" value="IMPORTIN BETA"/>
    <property type="match status" value="1"/>
</dbReference>
<dbReference type="GO" id="GO:0006606">
    <property type="term" value="P:protein import into nucleus"/>
    <property type="evidence" value="ECO:0007669"/>
    <property type="project" value="InterPro"/>
</dbReference>
<feature type="domain" description="Importin N-terminal" evidence="6">
    <location>
        <begin position="49"/>
        <end position="121"/>
    </location>
</feature>
<reference evidence="7" key="1">
    <citation type="submission" date="2016-10" db="EMBL/GenBank/DDBJ databases">
        <authorList>
            <person name="Benchimol M."/>
            <person name="Almeida L.G."/>
            <person name="Vasconcelos A.T."/>
            <person name="Perreira-Neves A."/>
            <person name="Rosa I.A."/>
            <person name="Tasca T."/>
            <person name="Bogo M.R."/>
            <person name="de Souza W."/>
        </authorList>
    </citation>
    <scope>NUCLEOTIDE SEQUENCE [LARGE SCALE GENOMIC DNA]</scope>
    <source>
        <strain evidence="7">K</strain>
    </source>
</reference>
<evidence type="ECO:0000256" key="3">
    <source>
        <dbReference type="ARBA" id="ARBA00022490"/>
    </source>
</evidence>
<protein>
    <recommendedName>
        <fullName evidence="6">Importin N-terminal domain-containing protein</fullName>
    </recommendedName>
</protein>
<dbReference type="InterPro" id="IPR040122">
    <property type="entry name" value="Importin_beta"/>
</dbReference>
<dbReference type="AlphaFoldDB" id="A0A1J4JV37"/>
<name>A0A1J4JV37_9EUKA</name>
<dbReference type="InterPro" id="IPR001494">
    <property type="entry name" value="Importin-beta_N"/>
</dbReference>
<organism evidence="7 8">
    <name type="scientific">Tritrichomonas foetus</name>
    <dbReference type="NCBI Taxonomy" id="1144522"/>
    <lineage>
        <taxon>Eukaryota</taxon>
        <taxon>Metamonada</taxon>
        <taxon>Parabasalia</taxon>
        <taxon>Tritrichomonadida</taxon>
        <taxon>Tritrichomonadidae</taxon>
        <taxon>Tritrichomonas</taxon>
    </lineage>
</organism>
<evidence type="ECO:0000313" key="8">
    <source>
        <dbReference type="Proteomes" id="UP000179807"/>
    </source>
</evidence>
<accession>A0A1J4JV37</accession>